<evidence type="ECO:0000256" key="2">
    <source>
        <dbReference type="ARBA" id="ARBA00022737"/>
    </source>
</evidence>
<proteinExistence type="inferred from homology"/>
<dbReference type="InterPro" id="IPR002885">
    <property type="entry name" value="PPR_rpt"/>
</dbReference>
<dbReference type="EMBL" id="CACSLK010031421">
    <property type="protein sequence ID" value="CAA0839058.1"/>
    <property type="molecule type" value="Genomic_DNA"/>
</dbReference>
<dbReference type="InterPro" id="IPR011990">
    <property type="entry name" value="TPR-like_helical_dom_sf"/>
</dbReference>
<dbReference type="OrthoDB" id="185373at2759"/>
<feature type="repeat" description="PPR" evidence="3">
    <location>
        <begin position="92"/>
        <end position="126"/>
    </location>
</feature>
<evidence type="ECO:0000256" key="1">
    <source>
        <dbReference type="ARBA" id="ARBA00007626"/>
    </source>
</evidence>
<keyword evidence="6" id="KW-1185">Reference proteome</keyword>
<feature type="repeat" description="PPR" evidence="3">
    <location>
        <begin position="157"/>
        <end position="191"/>
    </location>
</feature>
<dbReference type="NCBIfam" id="TIGR00756">
    <property type="entry name" value="PPR"/>
    <property type="match status" value="2"/>
</dbReference>
<dbReference type="PROSITE" id="PS51375">
    <property type="entry name" value="PPR"/>
    <property type="match status" value="2"/>
</dbReference>
<gene>
    <name evidence="5" type="ORF">SHERM_05629</name>
</gene>
<reference evidence="5" key="1">
    <citation type="submission" date="2019-12" db="EMBL/GenBank/DDBJ databases">
        <authorList>
            <person name="Scholes J."/>
        </authorList>
    </citation>
    <scope>NUCLEOTIDE SEQUENCE</scope>
</reference>
<feature type="region of interest" description="Disordered" evidence="4">
    <location>
        <begin position="209"/>
        <end position="239"/>
    </location>
</feature>
<accession>A0A9N7RPY5</accession>
<dbReference type="PANTHER" id="PTHR47941">
    <property type="entry name" value="PENTATRICOPEPTIDE REPEAT-CONTAINING PROTEIN 3, MITOCHONDRIAL"/>
    <property type="match status" value="1"/>
</dbReference>
<keyword evidence="2" id="KW-0677">Repeat</keyword>
<name>A0A9N7RPY5_STRHE</name>
<evidence type="ECO:0000313" key="6">
    <source>
        <dbReference type="Proteomes" id="UP001153555"/>
    </source>
</evidence>
<dbReference type="AlphaFoldDB" id="A0A9N7RPY5"/>
<evidence type="ECO:0000256" key="4">
    <source>
        <dbReference type="SAM" id="MobiDB-lite"/>
    </source>
</evidence>
<comment type="similarity">
    <text evidence="1">Belongs to the PPR family. P subfamily.</text>
</comment>
<sequence>MNLFRELKEFGLRPNAWTYTTVMKCCFKVVGALLKLGRRQDTYSCIAQMVKIGYDRDIVSCNTILYWHVWEGRLENAYSLLNLAAERGLNFDAYTHTMLINGLCKAGDFDGARRHLNHMNKMGYNCLVASNCFIDGLCKFGHLDYALKVFNSMDVKDSCTYSSLIHTLCRKQRCRQAGELLLSCIEAGMEILLGTRSYAGQHEMMFSNASQPQIQEKATQRGHNNTGMKQENNPSGHQK</sequence>
<protein>
    <submittedName>
        <fullName evidence="5">Pentatricopeptide repeat-containing protein</fullName>
    </submittedName>
</protein>
<dbReference type="SUPFAM" id="SSF81901">
    <property type="entry name" value="HCP-like"/>
    <property type="match status" value="1"/>
</dbReference>
<evidence type="ECO:0000256" key="3">
    <source>
        <dbReference type="PROSITE-ProRule" id="PRU00708"/>
    </source>
</evidence>
<comment type="caution">
    <text evidence="5">The sequence shown here is derived from an EMBL/GenBank/DDBJ whole genome shotgun (WGS) entry which is preliminary data.</text>
</comment>
<dbReference type="Gene3D" id="1.25.40.10">
    <property type="entry name" value="Tetratricopeptide repeat domain"/>
    <property type="match status" value="2"/>
</dbReference>
<dbReference type="Proteomes" id="UP001153555">
    <property type="component" value="Unassembled WGS sequence"/>
</dbReference>
<dbReference type="Pfam" id="PF13041">
    <property type="entry name" value="PPR_2"/>
    <property type="match status" value="2"/>
</dbReference>
<evidence type="ECO:0000313" key="5">
    <source>
        <dbReference type="EMBL" id="CAA0839058.1"/>
    </source>
</evidence>
<organism evidence="5 6">
    <name type="scientific">Striga hermonthica</name>
    <name type="common">Purple witchweed</name>
    <name type="synonym">Buchnera hermonthica</name>
    <dbReference type="NCBI Taxonomy" id="68872"/>
    <lineage>
        <taxon>Eukaryota</taxon>
        <taxon>Viridiplantae</taxon>
        <taxon>Streptophyta</taxon>
        <taxon>Embryophyta</taxon>
        <taxon>Tracheophyta</taxon>
        <taxon>Spermatophyta</taxon>
        <taxon>Magnoliopsida</taxon>
        <taxon>eudicotyledons</taxon>
        <taxon>Gunneridae</taxon>
        <taxon>Pentapetalae</taxon>
        <taxon>asterids</taxon>
        <taxon>lamiids</taxon>
        <taxon>Lamiales</taxon>
        <taxon>Orobanchaceae</taxon>
        <taxon>Buchnereae</taxon>
        <taxon>Striga</taxon>
    </lineage>
</organism>